<keyword evidence="1" id="KW-0830">Ubiquinone</keyword>
<accession>A0A378IVG0</accession>
<dbReference type="Pfam" id="PF13489">
    <property type="entry name" value="Methyltransf_23"/>
    <property type="match status" value="1"/>
</dbReference>
<dbReference type="Gene3D" id="3.40.50.150">
    <property type="entry name" value="Vaccinia Virus protein VP39"/>
    <property type="match status" value="1"/>
</dbReference>
<dbReference type="Proteomes" id="UP000254033">
    <property type="component" value="Unassembled WGS sequence"/>
</dbReference>
<evidence type="ECO:0000313" key="1">
    <source>
        <dbReference type="EMBL" id="STX38910.1"/>
    </source>
</evidence>
<evidence type="ECO:0000313" key="2">
    <source>
        <dbReference type="Proteomes" id="UP000254033"/>
    </source>
</evidence>
<protein>
    <submittedName>
        <fullName evidence="1">Bifunctional 3-demethylubiquinone-9 3-methyltransferase/ 2-octaprenyl-6-hydroxy phenol methylase</fullName>
    </submittedName>
</protein>
<reference evidence="1 2" key="1">
    <citation type="submission" date="2018-06" db="EMBL/GenBank/DDBJ databases">
        <authorList>
            <consortium name="Pathogen Informatics"/>
            <person name="Doyle S."/>
        </authorList>
    </citation>
    <scope>NUCLEOTIDE SEQUENCE [LARGE SCALE GENOMIC DNA]</scope>
    <source>
        <strain evidence="1 2">NCTC11978</strain>
    </source>
</reference>
<dbReference type="GO" id="GO:0008168">
    <property type="term" value="F:methyltransferase activity"/>
    <property type="evidence" value="ECO:0007669"/>
    <property type="project" value="UniProtKB-KW"/>
</dbReference>
<dbReference type="InterPro" id="IPR029063">
    <property type="entry name" value="SAM-dependent_MTases_sf"/>
</dbReference>
<dbReference type="CDD" id="cd02440">
    <property type="entry name" value="AdoMet_MTases"/>
    <property type="match status" value="1"/>
</dbReference>
<keyword evidence="1" id="KW-0489">Methyltransferase</keyword>
<name>A0A378IVG0_9GAMM</name>
<dbReference type="AlphaFoldDB" id="A0A378IVG0"/>
<gene>
    <name evidence="1" type="ORF">NCTC11978_02100</name>
</gene>
<keyword evidence="1" id="KW-0808">Transferase</keyword>
<sequence>MPDVNFILDFQKNKDYPYLEEINEGIVKQIPPAKGSATILDVGAGRGLLGAALAQLGYEVFALESNVFIAEEAKKRVHQVICADLHEVATVRDVLQGKKFNYLVFSDVLEHVYDPLQILRDYQEFLQQDGKILISLPNVANWLNRLRLVFGIFNYEMTGVMDRTHIRFFTFGSAKKMVKASGCNIEKVDCTPFLVRAFLPIIKSLLGRHKSGNTNSIIASPYYKFYCKFLYPIEYWISRLIPGLFAFRIILVASKIAGEKTE</sequence>
<organism evidence="1 2">
    <name type="scientific">Legionella feeleii</name>
    <dbReference type="NCBI Taxonomy" id="453"/>
    <lineage>
        <taxon>Bacteria</taxon>
        <taxon>Pseudomonadati</taxon>
        <taxon>Pseudomonadota</taxon>
        <taxon>Gammaproteobacteria</taxon>
        <taxon>Legionellales</taxon>
        <taxon>Legionellaceae</taxon>
        <taxon>Legionella</taxon>
    </lineage>
</organism>
<dbReference type="EMBL" id="UGNY01000001">
    <property type="protein sequence ID" value="STX38910.1"/>
    <property type="molecule type" value="Genomic_DNA"/>
</dbReference>
<dbReference type="PANTHER" id="PTHR43861">
    <property type="entry name" value="TRANS-ACONITATE 2-METHYLTRANSFERASE-RELATED"/>
    <property type="match status" value="1"/>
</dbReference>
<dbReference type="GO" id="GO:0032259">
    <property type="term" value="P:methylation"/>
    <property type="evidence" value="ECO:0007669"/>
    <property type="project" value="UniProtKB-KW"/>
</dbReference>
<proteinExistence type="predicted"/>
<dbReference type="SUPFAM" id="SSF53335">
    <property type="entry name" value="S-adenosyl-L-methionine-dependent methyltransferases"/>
    <property type="match status" value="1"/>
</dbReference>
<dbReference type="RefSeq" id="WP_115175548.1">
    <property type="nucleotide sequence ID" value="NZ_UGNY01000001.1"/>
</dbReference>